<name>A0ABS9H2E3_9BACL</name>
<dbReference type="GO" id="GO:0016301">
    <property type="term" value="F:kinase activity"/>
    <property type="evidence" value="ECO:0007669"/>
    <property type="project" value="UniProtKB-KW"/>
</dbReference>
<dbReference type="InterPro" id="IPR033717">
    <property type="entry name" value="UDPK"/>
</dbReference>
<comment type="caution">
    <text evidence="16">The sequence shown here is derived from an EMBL/GenBank/DDBJ whole genome shotgun (WGS) entry which is preliminary data.</text>
</comment>
<dbReference type="RefSeq" id="WP_236334010.1">
    <property type="nucleotide sequence ID" value="NZ_JAKIJS010000001.1"/>
</dbReference>
<evidence type="ECO:0000256" key="6">
    <source>
        <dbReference type="ARBA" id="ARBA00022692"/>
    </source>
</evidence>
<dbReference type="PANTHER" id="PTHR34299:SF1">
    <property type="entry name" value="DIACYLGLYCEROL KINASE"/>
    <property type="match status" value="1"/>
</dbReference>
<evidence type="ECO:0000256" key="8">
    <source>
        <dbReference type="ARBA" id="ARBA00022777"/>
    </source>
</evidence>
<comment type="similarity">
    <text evidence="2">Belongs to the bacterial diacylglycerol kinase family.</text>
</comment>
<evidence type="ECO:0000256" key="2">
    <source>
        <dbReference type="ARBA" id="ARBA00005967"/>
    </source>
</evidence>
<feature type="transmembrane region" description="Helical" evidence="15">
    <location>
        <begin position="90"/>
        <end position="115"/>
    </location>
</feature>
<dbReference type="InterPro" id="IPR036945">
    <property type="entry name" value="DAGK_sf"/>
</dbReference>
<accession>A0ABS9H2E3</accession>
<keyword evidence="7" id="KW-0547">Nucleotide-binding</keyword>
<evidence type="ECO:0000256" key="10">
    <source>
        <dbReference type="ARBA" id="ARBA00022989"/>
    </source>
</evidence>
<dbReference type="PANTHER" id="PTHR34299">
    <property type="entry name" value="DIACYLGLYCEROL KINASE"/>
    <property type="match status" value="1"/>
</dbReference>
<keyword evidence="3" id="KW-1003">Cell membrane</keyword>
<evidence type="ECO:0000256" key="13">
    <source>
        <dbReference type="ARBA" id="ARBA00023209"/>
    </source>
</evidence>
<dbReference type="Proteomes" id="UP001649381">
    <property type="component" value="Unassembled WGS sequence"/>
</dbReference>
<dbReference type="Gene3D" id="1.10.287.3610">
    <property type="match status" value="1"/>
</dbReference>
<dbReference type="PROSITE" id="PS01069">
    <property type="entry name" value="DAGK_PROKAR"/>
    <property type="match status" value="1"/>
</dbReference>
<evidence type="ECO:0000256" key="12">
    <source>
        <dbReference type="ARBA" id="ARBA00023136"/>
    </source>
</evidence>
<keyword evidence="6 15" id="KW-0812">Transmembrane</keyword>
<reference evidence="16 17" key="1">
    <citation type="submission" date="2022-01" db="EMBL/GenBank/DDBJ databases">
        <title>Alkalihalobacillus sp. EGI L200015, a novel bacterium isolated from a salt lake sediment.</title>
        <authorList>
            <person name="Gao L."/>
            <person name="Fang B.-Z."/>
            <person name="Li W.-J."/>
        </authorList>
    </citation>
    <scope>NUCLEOTIDE SEQUENCE [LARGE SCALE GENOMIC DNA]</scope>
    <source>
        <strain evidence="16 17">KCTC 12718</strain>
    </source>
</reference>
<evidence type="ECO:0000256" key="7">
    <source>
        <dbReference type="ARBA" id="ARBA00022741"/>
    </source>
</evidence>
<evidence type="ECO:0000256" key="15">
    <source>
        <dbReference type="SAM" id="Phobius"/>
    </source>
</evidence>
<keyword evidence="8 16" id="KW-0418">Kinase</keyword>
<keyword evidence="11" id="KW-0443">Lipid metabolism</keyword>
<keyword evidence="13" id="KW-0594">Phospholipid biosynthesis</keyword>
<evidence type="ECO:0000256" key="1">
    <source>
        <dbReference type="ARBA" id="ARBA00004651"/>
    </source>
</evidence>
<gene>
    <name evidence="16" type="ORF">L2716_09535</name>
</gene>
<evidence type="ECO:0000256" key="9">
    <source>
        <dbReference type="ARBA" id="ARBA00022840"/>
    </source>
</evidence>
<evidence type="ECO:0000256" key="4">
    <source>
        <dbReference type="ARBA" id="ARBA00022516"/>
    </source>
</evidence>
<proteinExistence type="inferred from homology"/>
<protein>
    <submittedName>
        <fullName evidence="16">Diacylglycerol kinase family protein</fullName>
    </submittedName>
</protein>
<dbReference type="Pfam" id="PF01219">
    <property type="entry name" value="DAGK_prokar"/>
    <property type="match status" value="1"/>
</dbReference>
<feature type="transmembrane region" description="Helical" evidence="15">
    <location>
        <begin position="50"/>
        <end position="69"/>
    </location>
</feature>
<keyword evidence="4" id="KW-0444">Lipid biosynthesis</keyword>
<keyword evidence="12 15" id="KW-0472">Membrane</keyword>
<dbReference type="InterPro" id="IPR000829">
    <property type="entry name" value="DAGK"/>
</dbReference>
<evidence type="ECO:0000256" key="3">
    <source>
        <dbReference type="ARBA" id="ARBA00022475"/>
    </source>
</evidence>
<keyword evidence="9" id="KW-0067">ATP-binding</keyword>
<feature type="transmembrane region" description="Helical" evidence="15">
    <location>
        <begin position="27"/>
        <end position="44"/>
    </location>
</feature>
<keyword evidence="17" id="KW-1185">Reference proteome</keyword>
<evidence type="ECO:0000256" key="5">
    <source>
        <dbReference type="ARBA" id="ARBA00022679"/>
    </source>
</evidence>
<sequence>MISILKSFLYAIEGVIDGGRNERNFKIHIVFAILTVSFAFLLNFSLTKWFILLLTIGIMLALELMNSAVERTVDLITEDYHPLAKQAKDLAAGSVFIFSVIAVIIGILLFAGPLIEYIV</sequence>
<evidence type="ECO:0000313" key="16">
    <source>
        <dbReference type="EMBL" id="MCF6137963.1"/>
    </source>
</evidence>
<evidence type="ECO:0000256" key="14">
    <source>
        <dbReference type="ARBA" id="ARBA00023264"/>
    </source>
</evidence>
<comment type="subcellular location">
    <subcellularLocation>
        <location evidence="1">Cell membrane</location>
        <topology evidence="1">Multi-pass membrane protein</topology>
    </subcellularLocation>
</comment>
<evidence type="ECO:0000256" key="11">
    <source>
        <dbReference type="ARBA" id="ARBA00023098"/>
    </source>
</evidence>
<keyword evidence="5" id="KW-0808">Transferase</keyword>
<organism evidence="16 17">
    <name type="scientific">Pseudalkalibacillus berkeleyi</name>
    <dbReference type="NCBI Taxonomy" id="1069813"/>
    <lineage>
        <taxon>Bacteria</taxon>
        <taxon>Bacillati</taxon>
        <taxon>Bacillota</taxon>
        <taxon>Bacilli</taxon>
        <taxon>Bacillales</taxon>
        <taxon>Fictibacillaceae</taxon>
        <taxon>Pseudalkalibacillus</taxon>
    </lineage>
</organism>
<evidence type="ECO:0000313" key="17">
    <source>
        <dbReference type="Proteomes" id="UP001649381"/>
    </source>
</evidence>
<keyword evidence="10 15" id="KW-1133">Transmembrane helix</keyword>
<dbReference type="EMBL" id="JAKIJS010000001">
    <property type="protein sequence ID" value="MCF6137963.1"/>
    <property type="molecule type" value="Genomic_DNA"/>
</dbReference>
<dbReference type="CDD" id="cd14265">
    <property type="entry name" value="UDPK_IM_like"/>
    <property type="match status" value="1"/>
</dbReference>
<keyword evidence="14" id="KW-1208">Phospholipid metabolism</keyword>